<dbReference type="Gene3D" id="3.30.420.10">
    <property type="entry name" value="Ribonuclease H-like superfamily/Ribonuclease H"/>
    <property type="match status" value="1"/>
</dbReference>
<dbReference type="HAMAP" id="MF_00052_B">
    <property type="entry name" value="RNase_HII_B"/>
    <property type="match status" value="1"/>
</dbReference>
<evidence type="ECO:0000256" key="1">
    <source>
        <dbReference type="ARBA" id="ARBA00000077"/>
    </source>
</evidence>
<evidence type="ECO:0000256" key="14">
    <source>
        <dbReference type="HAMAP-Rule" id="MF_00052"/>
    </source>
</evidence>
<dbReference type="CDD" id="cd07182">
    <property type="entry name" value="RNase_HII_bacteria_HII_like"/>
    <property type="match status" value="1"/>
</dbReference>
<dbReference type="SUPFAM" id="SSF53098">
    <property type="entry name" value="Ribonuclease H-like"/>
    <property type="match status" value="1"/>
</dbReference>
<evidence type="ECO:0000256" key="10">
    <source>
        <dbReference type="ARBA" id="ARBA00022723"/>
    </source>
</evidence>
<dbReference type="GO" id="GO:0030145">
    <property type="term" value="F:manganese ion binding"/>
    <property type="evidence" value="ECO:0007669"/>
    <property type="project" value="UniProtKB-UniRule"/>
</dbReference>
<dbReference type="GO" id="GO:0005737">
    <property type="term" value="C:cytoplasm"/>
    <property type="evidence" value="ECO:0007669"/>
    <property type="project" value="UniProtKB-SubCell"/>
</dbReference>
<evidence type="ECO:0000256" key="11">
    <source>
        <dbReference type="ARBA" id="ARBA00022759"/>
    </source>
</evidence>
<gene>
    <name evidence="14" type="primary">rnhB</name>
    <name evidence="18" type="ORF">A3F47_01965</name>
</gene>
<feature type="domain" description="RNase H type-2" evidence="17">
    <location>
        <begin position="18"/>
        <end position="215"/>
    </location>
</feature>
<dbReference type="InterPro" id="IPR024567">
    <property type="entry name" value="RNase_HII/HIII_dom"/>
</dbReference>
<dbReference type="Pfam" id="PF01351">
    <property type="entry name" value="RNase_HII"/>
    <property type="match status" value="1"/>
</dbReference>
<evidence type="ECO:0000256" key="7">
    <source>
        <dbReference type="ARBA" id="ARBA00019179"/>
    </source>
</evidence>
<accession>A0A1G2I6V6</accession>
<dbReference type="PROSITE" id="PS51975">
    <property type="entry name" value="RNASE_H_2"/>
    <property type="match status" value="1"/>
</dbReference>
<dbReference type="EC" id="3.1.26.4" evidence="6 14"/>
<evidence type="ECO:0000256" key="5">
    <source>
        <dbReference type="ARBA" id="ARBA00007383"/>
    </source>
</evidence>
<evidence type="ECO:0000256" key="6">
    <source>
        <dbReference type="ARBA" id="ARBA00012180"/>
    </source>
</evidence>
<organism evidence="18 19">
    <name type="scientific">Candidatus Staskawiczbacteria bacterium RIFCSPHIGHO2_12_FULL_38_11</name>
    <dbReference type="NCBI Taxonomy" id="1802209"/>
    <lineage>
        <taxon>Bacteria</taxon>
        <taxon>Candidatus Staskawicziibacteriota</taxon>
    </lineage>
</organism>
<evidence type="ECO:0000256" key="15">
    <source>
        <dbReference type="PROSITE-ProRule" id="PRU01319"/>
    </source>
</evidence>
<comment type="cofactor">
    <cofactor evidence="2">
        <name>Mg(2+)</name>
        <dbReference type="ChEBI" id="CHEBI:18420"/>
    </cofactor>
</comment>
<keyword evidence="13 14" id="KW-0464">Manganese</keyword>
<evidence type="ECO:0000256" key="3">
    <source>
        <dbReference type="ARBA" id="ARBA00004065"/>
    </source>
</evidence>
<dbReference type="NCBIfam" id="NF000595">
    <property type="entry name" value="PRK00015.1-3"/>
    <property type="match status" value="1"/>
</dbReference>
<dbReference type="InterPro" id="IPR001352">
    <property type="entry name" value="RNase_HII/HIII"/>
</dbReference>
<dbReference type="InterPro" id="IPR012337">
    <property type="entry name" value="RNaseH-like_sf"/>
</dbReference>
<name>A0A1G2I6V6_9BACT</name>
<keyword evidence="10 14" id="KW-0479">Metal-binding</keyword>
<evidence type="ECO:0000256" key="12">
    <source>
        <dbReference type="ARBA" id="ARBA00022801"/>
    </source>
</evidence>
<dbReference type="EMBL" id="MHOV01000027">
    <property type="protein sequence ID" value="OGZ69778.1"/>
    <property type="molecule type" value="Genomic_DNA"/>
</dbReference>
<comment type="catalytic activity">
    <reaction evidence="1 14 15 16">
        <text>Endonucleolytic cleavage to 5'-phosphomonoester.</text>
        <dbReference type="EC" id="3.1.26.4"/>
    </reaction>
</comment>
<protein>
    <recommendedName>
        <fullName evidence="7 14">Ribonuclease HII</fullName>
        <shortName evidence="14">RNase HII</shortName>
        <ecNumber evidence="6 14">3.1.26.4</ecNumber>
    </recommendedName>
</protein>
<dbReference type="Proteomes" id="UP000179214">
    <property type="component" value="Unassembled WGS sequence"/>
</dbReference>
<dbReference type="GO" id="GO:0043137">
    <property type="term" value="P:DNA replication, removal of RNA primer"/>
    <property type="evidence" value="ECO:0007669"/>
    <property type="project" value="TreeGrafter"/>
</dbReference>
<evidence type="ECO:0000256" key="13">
    <source>
        <dbReference type="ARBA" id="ARBA00023211"/>
    </source>
</evidence>
<evidence type="ECO:0000256" key="8">
    <source>
        <dbReference type="ARBA" id="ARBA00022490"/>
    </source>
</evidence>
<dbReference type="InterPro" id="IPR022898">
    <property type="entry name" value="RNase_HII"/>
</dbReference>
<dbReference type="GO" id="GO:0032299">
    <property type="term" value="C:ribonuclease H2 complex"/>
    <property type="evidence" value="ECO:0007669"/>
    <property type="project" value="TreeGrafter"/>
</dbReference>
<comment type="similarity">
    <text evidence="5 14 16">Belongs to the RNase HII family.</text>
</comment>
<evidence type="ECO:0000259" key="17">
    <source>
        <dbReference type="PROSITE" id="PS51975"/>
    </source>
</evidence>
<dbReference type="GO" id="GO:0004523">
    <property type="term" value="F:RNA-DNA hybrid ribonuclease activity"/>
    <property type="evidence" value="ECO:0007669"/>
    <property type="project" value="UniProtKB-UniRule"/>
</dbReference>
<evidence type="ECO:0000256" key="16">
    <source>
        <dbReference type="RuleBase" id="RU003515"/>
    </source>
</evidence>
<keyword evidence="12 14" id="KW-0378">Hydrolase</keyword>
<feature type="binding site" evidence="14 15">
    <location>
        <position position="129"/>
    </location>
    <ligand>
        <name>a divalent metal cation</name>
        <dbReference type="ChEBI" id="CHEBI:60240"/>
    </ligand>
</feature>
<feature type="binding site" evidence="14 15">
    <location>
        <position position="25"/>
    </location>
    <ligand>
        <name>a divalent metal cation</name>
        <dbReference type="ChEBI" id="CHEBI:60240"/>
    </ligand>
</feature>
<dbReference type="AlphaFoldDB" id="A0A1G2I6V6"/>
<reference evidence="18 19" key="1">
    <citation type="journal article" date="2016" name="Nat. Commun.">
        <title>Thousands of microbial genomes shed light on interconnected biogeochemical processes in an aquifer system.</title>
        <authorList>
            <person name="Anantharaman K."/>
            <person name="Brown C.T."/>
            <person name="Hug L.A."/>
            <person name="Sharon I."/>
            <person name="Castelle C.J."/>
            <person name="Probst A.J."/>
            <person name="Thomas B.C."/>
            <person name="Singh A."/>
            <person name="Wilkins M.J."/>
            <person name="Karaoz U."/>
            <person name="Brodie E.L."/>
            <person name="Williams K.H."/>
            <person name="Hubbard S.S."/>
            <person name="Banfield J.F."/>
        </authorList>
    </citation>
    <scope>NUCLEOTIDE SEQUENCE [LARGE SCALE GENOMIC DNA]</scope>
</reference>
<keyword evidence="8 14" id="KW-0963">Cytoplasm</keyword>
<comment type="subcellular location">
    <subcellularLocation>
        <location evidence="4 14">Cytoplasm</location>
    </subcellularLocation>
</comment>
<dbReference type="GO" id="GO:0006298">
    <property type="term" value="P:mismatch repair"/>
    <property type="evidence" value="ECO:0007669"/>
    <property type="project" value="TreeGrafter"/>
</dbReference>
<evidence type="ECO:0000313" key="19">
    <source>
        <dbReference type="Proteomes" id="UP000179214"/>
    </source>
</evidence>
<dbReference type="PANTHER" id="PTHR10954">
    <property type="entry name" value="RIBONUCLEASE H2 SUBUNIT A"/>
    <property type="match status" value="1"/>
</dbReference>
<evidence type="ECO:0000256" key="4">
    <source>
        <dbReference type="ARBA" id="ARBA00004496"/>
    </source>
</evidence>
<dbReference type="GO" id="GO:0003723">
    <property type="term" value="F:RNA binding"/>
    <property type="evidence" value="ECO:0007669"/>
    <property type="project" value="UniProtKB-UniRule"/>
</dbReference>
<dbReference type="PANTHER" id="PTHR10954:SF18">
    <property type="entry name" value="RIBONUCLEASE HII"/>
    <property type="match status" value="1"/>
</dbReference>
<evidence type="ECO:0000256" key="9">
    <source>
        <dbReference type="ARBA" id="ARBA00022722"/>
    </source>
</evidence>
<comment type="function">
    <text evidence="3 14 16">Endonuclease that specifically degrades the RNA of RNA-DNA hybrids.</text>
</comment>
<sequence>MNYPNFKEEKKLWKQGFNVVVGLDEAGRGPLAGPVAAAAVVVRPEHSVLLSARRDAKIFIKNFGIRDSKQLSEKKREELYEVLVNHPAIEWGIGVVSEKVIDKINILEATKLAMLEAAENLQADFLLLDGNFKINSKISQKSIIKGDQKVFSISAASIIAKVTRDRIMQKMHKKYPKYNFAAHKGYGTALHIKNLQNFGPCKIHRKTFFPVNTLV</sequence>
<evidence type="ECO:0000313" key="18">
    <source>
        <dbReference type="EMBL" id="OGZ69778.1"/>
    </source>
</evidence>
<evidence type="ECO:0000256" key="2">
    <source>
        <dbReference type="ARBA" id="ARBA00001946"/>
    </source>
</evidence>
<keyword evidence="9 14" id="KW-0540">Nuclease</keyword>
<proteinExistence type="inferred from homology"/>
<dbReference type="NCBIfam" id="NF000594">
    <property type="entry name" value="PRK00015.1-1"/>
    <property type="match status" value="1"/>
</dbReference>
<feature type="binding site" evidence="14 15">
    <location>
        <position position="24"/>
    </location>
    <ligand>
        <name>a divalent metal cation</name>
        <dbReference type="ChEBI" id="CHEBI:60240"/>
    </ligand>
</feature>
<comment type="cofactor">
    <cofactor evidence="14 15">
        <name>Mn(2+)</name>
        <dbReference type="ChEBI" id="CHEBI:29035"/>
    </cofactor>
    <cofactor evidence="14 15">
        <name>Mg(2+)</name>
        <dbReference type="ChEBI" id="CHEBI:18420"/>
    </cofactor>
    <text evidence="14 15">Manganese or magnesium. Binds 1 divalent metal ion per monomer in the absence of substrate. May bind a second metal ion after substrate binding.</text>
</comment>
<comment type="caution">
    <text evidence="18">The sequence shown here is derived from an EMBL/GenBank/DDBJ whole genome shotgun (WGS) entry which is preliminary data.</text>
</comment>
<keyword evidence="11 14" id="KW-0255">Endonuclease</keyword>
<dbReference type="InterPro" id="IPR036397">
    <property type="entry name" value="RNaseH_sf"/>
</dbReference>